<organism evidence="4 5">
    <name type="scientific">Williamsia serinedens</name>
    <dbReference type="NCBI Taxonomy" id="391736"/>
    <lineage>
        <taxon>Bacteria</taxon>
        <taxon>Bacillati</taxon>
        <taxon>Actinomycetota</taxon>
        <taxon>Actinomycetes</taxon>
        <taxon>Mycobacteriales</taxon>
        <taxon>Nocardiaceae</taxon>
        <taxon>Williamsia</taxon>
    </lineage>
</organism>
<keyword evidence="2" id="KW-0812">Transmembrane</keyword>
<proteinExistence type="predicted"/>
<feature type="domain" description="DUF4333" evidence="3">
    <location>
        <begin position="146"/>
        <end position="222"/>
    </location>
</feature>
<dbReference type="Proteomes" id="UP001205740">
    <property type="component" value="Unassembled WGS sequence"/>
</dbReference>
<sequence>MTDPRTPGPADGGGRGPDEQTQAWQDPARAHDQDQYGQQPQYGGHPGQAPWGQQGYGQQPPPQYGQQPYGQQPPPQYGQQPYGQQPPPQYGQQPYGQQPYGQQPYAQSAGSAPGQDAFASMAPSKARRPMLFGVIGGVVALVVVLAITAFWAPGFAVTTELSRSAAENGVRSILVRDYQATDVSSVQCPDGQKVEKGSSFRCSATIAGAQQQVTVTFLDDNGTYQVGRPAPN</sequence>
<keyword evidence="2" id="KW-1133">Transmembrane helix</keyword>
<protein>
    <recommendedName>
        <fullName evidence="3">DUF4333 domain-containing protein</fullName>
    </recommendedName>
</protein>
<dbReference type="RefSeq" id="WP_344017382.1">
    <property type="nucleotide sequence ID" value="NZ_BAAAOE010000004.1"/>
</dbReference>
<feature type="compositionally biased region" description="Low complexity" evidence="1">
    <location>
        <begin position="35"/>
        <end position="70"/>
    </location>
</feature>
<evidence type="ECO:0000256" key="2">
    <source>
        <dbReference type="SAM" id="Phobius"/>
    </source>
</evidence>
<keyword evidence="5" id="KW-1185">Reference proteome</keyword>
<evidence type="ECO:0000259" key="3">
    <source>
        <dbReference type="Pfam" id="PF14230"/>
    </source>
</evidence>
<dbReference type="Pfam" id="PF14230">
    <property type="entry name" value="DUF4333"/>
    <property type="match status" value="1"/>
</dbReference>
<evidence type="ECO:0000256" key="1">
    <source>
        <dbReference type="SAM" id="MobiDB-lite"/>
    </source>
</evidence>
<name>A0ABT1GWH4_9NOCA</name>
<accession>A0ABT1GWH4</accession>
<dbReference type="InterPro" id="IPR025637">
    <property type="entry name" value="DUF4333"/>
</dbReference>
<feature type="compositionally biased region" description="Low complexity" evidence="1">
    <location>
        <begin position="90"/>
        <end position="107"/>
    </location>
</feature>
<feature type="transmembrane region" description="Helical" evidence="2">
    <location>
        <begin position="130"/>
        <end position="152"/>
    </location>
</feature>
<dbReference type="EMBL" id="JAMTCG010000001">
    <property type="protein sequence ID" value="MCP2159311.1"/>
    <property type="molecule type" value="Genomic_DNA"/>
</dbReference>
<keyword evidence="2" id="KW-0472">Membrane</keyword>
<reference evidence="4 5" key="1">
    <citation type="submission" date="2022-06" db="EMBL/GenBank/DDBJ databases">
        <title>Genomic Encyclopedia of Archaeal and Bacterial Type Strains, Phase II (KMG-II): from individual species to whole genera.</title>
        <authorList>
            <person name="Goeker M."/>
        </authorList>
    </citation>
    <scope>NUCLEOTIDE SEQUENCE [LARGE SCALE GENOMIC DNA]</scope>
    <source>
        <strain evidence="4 5">DSM 45037</strain>
    </source>
</reference>
<evidence type="ECO:0000313" key="4">
    <source>
        <dbReference type="EMBL" id="MCP2159311.1"/>
    </source>
</evidence>
<feature type="region of interest" description="Disordered" evidence="1">
    <location>
        <begin position="1"/>
        <end position="120"/>
    </location>
</feature>
<gene>
    <name evidence="4" type="ORF">LX12_000475</name>
</gene>
<evidence type="ECO:0000313" key="5">
    <source>
        <dbReference type="Proteomes" id="UP001205740"/>
    </source>
</evidence>
<comment type="caution">
    <text evidence="4">The sequence shown here is derived from an EMBL/GenBank/DDBJ whole genome shotgun (WGS) entry which is preliminary data.</text>
</comment>